<protein>
    <submittedName>
        <fullName evidence="1">Uncharacterized protein</fullName>
    </submittedName>
</protein>
<sequence length="90" mass="10266">MQRRCRRQLLFGRSARTYKSDSVAEAFHGKAPTMVRAKPRWIEPAKLGAVTQLPRTKARRALFSEPTLIPKLRIELVDLPYLHCLSTCCG</sequence>
<evidence type="ECO:0000313" key="2">
    <source>
        <dbReference type="Proteomes" id="UP001054837"/>
    </source>
</evidence>
<dbReference type="Proteomes" id="UP001054837">
    <property type="component" value="Unassembled WGS sequence"/>
</dbReference>
<reference evidence="1 2" key="1">
    <citation type="submission" date="2021-06" db="EMBL/GenBank/DDBJ databases">
        <title>Caerostris darwini draft genome.</title>
        <authorList>
            <person name="Kono N."/>
            <person name="Arakawa K."/>
        </authorList>
    </citation>
    <scope>NUCLEOTIDE SEQUENCE [LARGE SCALE GENOMIC DNA]</scope>
</reference>
<name>A0AAV4PFL4_9ARAC</name>
<evidence type="ECO:0000313" key="1">
    <source>
        <dbReference type="EMBL" id="GIX95788.1"/>
    </source>
</evidence>
<organism evidence="1 2">
    <name type="scientific">Caerostris darwini</name>
    <dbReference type="NCBI Taxonomy" id="1538125"/>
    <lineage>
        <taxon>Eukaryota</taxon>
        <taxon>Metazoa</taxon>
        <taxon>Ecdysozoa</taxon>
        <taxon>Arthropoda</taxon>
        <taxon>Chelicerata</taxon>
        <taxon>Arachnida</taxon>
        <taxon>Araneae</taxon>
        <taxon>Araneomorphae</taxon>
        <taxon>Entelegynae</taxon>
        <taxon>Araneoidea</taxon>
        <taxon>Araneidae</taxon>
        <taxon>Caerostris</taxon>
    </lineage>
</organism>
<dbReference type="EMBL" id="BPLQ01002817">
    <property type="protein sequence ID" value="GIX95788.1"/>
    <property type="molecule type" value="Genomic_DNA"/>
</dbReference>
<keyword evidence="2" id="KW-1185">Reference proteome</keyword>
<gene>
    <name evidence="1" type="ORF">CDAR_289041</name>
</gene>
<comment type="caution">
    <text evidence="1">The sequence shown here is derived from an EMBL/GenBank/DDBJ whole genome shotgun (WGS) entry which is preliminary data.</text>
</comment>
<proteinExistence type="predicted"/>
<dbReference type="AlphaFoldDB" id="A0AAV4PFL4"/>
<accession>A0AAV4PFL4</accession>